<protein>
    <recommendedName>
        <fullName evidence="7">ATPase dynein-related AAA domain-containing protein</fullName>
    </recommendedName>
</protein>
<dbReference type="GO" id="GO:0000027">
    <property type="term" value="P:ribosomal large subunit assembly"/>
    <property type="evidence" value="ECO:0007669"/>
    <property type="project" value="TreeGrafter"/>
</dbReference>
<evidence type="ECO:0008006" key="7">
    <source>
        <dbReference type="Google" id="ProtNLM"/>
    </source>
</evidence>
<dbReference type="SUPFAM" id="SSF52540">
    <property type="entry name" value="P-loop containing nucleoside triphosphate hydrolases"/>
    <property type="match status" value="1"/>
</dbReference>
<keyword evidence="2" id="KW-0067">ATP-binding</keyword>
<feature type="domain" description="ATPase dynein-related AAA" evidence="3">
    <location>
        <begin position="214"/>
        <end position="308"/>
    </location>
</feature>
<organism evidence="5 6">
    <name type="scientific">Puccinia coronata f. sp. avenae</name>
    <dbReference type="NCBI Taxonomy" id="200324"/>
    <lineage>
        <taxon>Eukaryota</taxon>
        <taxon>Fungi</taxon>
        <taxon>Dikarya</taxon>
        <taxon>Basidiomycota</taxon>
        <taxon>Pucciniomycotina</taxon>
        <taxon>Pucciniomycetes</taxon>
        <taxon>Pucciniales</taxon>
        <taxon>Pucciniaceae</taxon>
        <taxon>Puccinia</taxon>
    </lineage>
</organism>
<evidence type="ECO:0000313" key="6">
    <source>
        <dbReference type="Proteomes" id="UP000235392"/>
    </source>
</evidence>
<dbReference type="EMBL" id="PGCI01000390">
    <property type="protein sequence ID" value="PLW27811.1"/>
    <property type="molecule type" value="Genomic_DNA"/>
</dbReference>
<dbReference type="PANTHER" id="PTHR48103:SF2">
    <property type="entry name" value="MIDASIN"/>
    <property type="match status" value="1"/>
</dbReference>
<evidence type="ECO:0000256" key="1">
    <source>
        <dbReference type="ARBA" id="ARBA00022741"/>
    </source>
</evidence>
<evidence type="ECO:0000259" key="3">
    <source>
        <dbReference type="Pfam" id="PF07728"/>
    </source>
</evidence>
<dbReference type="Proteomes" id="UP000235392">
    <property type="component" value="Unassembled WGS sequence"/>
</dbReference>
<gene>
    <name evidence="5" type="ORF">PCASD_20445</name>
</gene>
<feature type="domain" description="Midasin AAA lid" evidence="4">
    <location>
        <begin position="20"/>
        <end position="71"/>
    </location>
</feature>
<accession>A0A2N5TQR1</accession>
<dbReference type="InterPro" id="IPR040848">
    <property type="entry name" value="AAA_lid_7"/>
</dbReference>
<proteinExistence type="predicted"/>
<dbReference type="Pfam" id="PF17867">
    <property type="entry name" value="AAA_lid_7"/>
    <property type="match status" value="1"/>
</dbReference>
<sequence length="308" mass="33734">MTKEDILNVVTRQTPNFPPSRLIQLTDLFKWVARIKGLLAKDQGLSSVSQNLVLQEQIFLEGFDIFLASSESLMIEKDDLANNIDLAAAHCICRCIPDFIPPTHKNRSGSSAKAKTSVTIGRTKHLIDSSKTMLSSSDCRPFALTKSTLVLSERLAVCMRSSKPTLLVGETGTGKTTVVQEPGESVPTQDYVLTKLVKSKIIVLARAVTTGKWPVLIRGPTSSGKTSTVAYIAHLTGHPFVQINNHEHTDIQEYIGSYAPDPKTGRLCFNEGALVQALRQGAWIVLDELNLAPSDVLEALNRLLDDNR</sequence>
<dbReference type="GO" id="GO:0030687">
    <property type="term" value="C:preribosome, large subunit precursor"/>
    <property type="evidence" value="ECO:0007669"/>
    <property type="project" value="TreeGrafter"/>
</dbReference>
<dbReference type="GO" id="GO:0016887">
    <property type="term" value="F:ATP hydrolysis activity"/>
    <property type="evidence" value="ECO:0007669"/>
    <property type="project" value="InterPro"/>
</dbReference>
<evidence type="ECO:0000259" key="4">
    <source>
        <dbReference type="Pfam" id="PF17867"/>
    </source>
</evidence>
<dbReference type="GO" id="GO:0005524">
    <property type="term" value="F:ATP binding"/>
    <property type="evidence" value="ECO:0007669"/>
    <property type="project" value="UniProtKB-KW"/>
</dbReference>
<comment type="caution">
    <text evidence="5">The sequence shown here is derived from an EMBL/GenBank/DDBJ whole genome shotgun (WGS) entry which is preliminary data.</text>
</comment>
<dbReference type="PANTHER" id="PTHR48103">
    <property type="entry name" value="MIDASIN-RELATED"/>
    <property type="match status" value="1"/>
</dbReference>
<name>A0A2N5TQR1_9BASI</name>
<dbReference type="Pfam" id="PF07728">
    <property type="entry name" value="AAA_5"/>
    <property type="match status" value="1"/>
</dbReference>
<dbReference type="GO" id="GO:0000055">
    <property type="term" value="P:ribosomal large subunit export from nucleus"/>
    <property type="evidence" value="ECO:0007669"/>
    <property type="project" value="TreeGrafter"/>
</dbReference>
<evidence type="ECO:0000313" key="5">
    <source>
        <dbReference type="EMBL" id="PLW27811.1"/>
    </source>
</evidence>
<dbReference type="InterPro" id="IPR011704">
    <property type="entry name" value="ATPase_dyneun-rel_AAA"/>
</dbReference>
<dbReference type="AlphaFoldDB" id="A0A2N5TQR1"/>
<keyword evidence="1" id="KW-0547">Nucleotide-binding</keyword>
<dbReference type="Pfam" id="PF12775">
    <property type="entry name" value="AAA_7"/>
    <property type="match status" value="1"/>
</dbReference>
<dbReference type="GO" id="GO:0005634">
    <property type="term" value="C:nucleus"/>
    <property type="evidence" value="ECO:0007669"/>
    <property type="project" value="TreeGrafter"/>
</dbReference>
<evidence type="ECO:0000256" key="2">
    <source>
        <dbReference type="ARBA" id="ARBA00022840"/>
    </source>
</evidence>
<reference evidence="5 6" key="1">
    <citation type="submission" date="2017-11" db="EMBL/GenBank/DDBJ databases">
        <title>De novo assembly and phasing of dikaryotic genomes from two isolates of Puccinia coronata f. sp. avenae, the causal agent of oat crown rust.</title>
        <authorList>
            <person name="Miller M.E."/>
            <person name="Zhang Y."/>
            <person name="Omidvar V."/>
            <person name="Sperschneider J."/>
            <person name="Schwessinger B."/>
            <person name="Raley C."/>
            <person name="Palmer J.M."/>
            <person name="Garnica D."/>
            <person name="Upadhyaya N."/>
            <person name="Rathjen J."/>
            <person name="Taylor J.M."/>
            <person name="Park R.F."/>
            <person name="Dodds P.N."/>
            <person name="Hirsch C.D."/>
            <person name="Kianian S.F."/>
            <person name="Figueroa M."/>
        </authorList>
    </citation>
    <scope>NUCLEOTIDE SEQUENCE [LARGE SCALE GENOMIC DNA]</scope>
    <source>
        <strain evidence="5">12SD80</strain>
    </source>
</reference>
<dbReference type="Gene3D" id="3.40.50.300">
    <property type="entry name" value="P-loop containing nucleotide triphosphate hydrolases"/>
    <property type="match status" value="2"/>
</dbReference>
<dbReference type="InterPro" id="IPR027417">
    <property type="entry name" value="P-loop_NTPase"/>
</dbReference>